<evidence type="ECO:0000256" key="9">
    <source>
        <dbReference type="ARBA" id="ARBA00023237"/>
    </source>
</evidence>
<evidence type="ECO:0000256" key="1">
    <source>
        <dbReference type="ARBA" id="ARBA00004571"/>
    </source>
</evidence>
<dbReference type="Pfam" id="PF13953">
    <property type="entry name" value="PapC_C"/>
    <property type="match status" value="1"/>
</dbReference>
<proteinExistence type="inferred from homology"/>
<dbReference type="InterPro" id="IPR000015">
    <property type="entry name" value="Fimb_usher"/>
</dbReference>
<dbReference type="InterPro" id="IPR025949">
    <property type="entry name" value="PapC-like_C"/>
</dbReference>
<dbReference type="Proteomes" id="UP000094023">
    <property type="component" value="Unassembled WGS sequence"/>
</dbReference>
<comment type="caution">
    <text evidence="13">The sequence shown here is derived from an EMBL/GenBank/DDBJ whole genome shotgun (WGS) entry which is preliminary data.</text>
</comment>
<dbReference type="Gene3D" id="3.10.20.410">
    <property type="match status" value="1"/>
</dbReference>
<evidence type="ECO:0000256" key="10">
    <source>
        <dbReference type="RuleBase" id="RU003884"/>
    </source>
</evidence>
<keyword evidence="8 10" id="KW-0472">Membrane</keyword>
<comment type="subcellular location">
    <subcellularLocation>
        <location evidence="1 10">Cell outer membrane</location>
        <topology evidence="1 10">Multi-pass membrane protein</topology>
    </subcellularLocation>
</comment>
<organism evidence="13 14">
    <name type="scientific">Proteus myxofaciens ATCC 19692</name>
    <dbReference type="NCBI Taxonomy" id="1354337"/>
    <lineage>
        <taxon>Bacteria</taxon>
        <taxon>Pseudomonadati</taxon>
        <taxon>Pseudomonadota</taxon>
        <taxon>Gammaproteobacteria</taxon>
        <taxon>Enterobacterales</taxon>
        <taxon>Morganellaceae</taxon>
        <taxon>Proteus</taxon>
    </lineage>
</organism>
<dbReference type="PATRIC" id="fig|1354337.4.peg.1070"/>
<evidence type="ECO:0000256" key="4">
    <source>
        <dbReference type="ARBA" id="ARBA00022452"/>
    </source>
</evidence>
<dbReference type="Gene3D" id="2.60.40.2070">
    <property type="match status" value="1"/>
</dbReference>
<dbReference type="EMBL" id="LXEN01000043">
    <property type="protein sequence ID" value="OAT34602.1"/>
    <property type="molecule type" value="Genomic_DNA"/>
</dbReference>
<dbReference type="Pfam" id="PF00577">
    <property type="entry name" value="Usher"/>
    <property type="match status" value="1"/>
</dbReference>
<keyword evidence="5 10" id="KW-1029">Fimbrium biogenesis</keyword>
<sequence>MQNIQSNKNKKRALLPSFFRYSLLSAGVMFGISSWCYGEDYFDPSFLTLSGESNQVDLSAFAQEGGIAEGEYTVSVFLNSQDVGQFALFFKKNDKNIITPQFTPELLESWGINVPNIPELKSLKEDEIINDLTAYIPHSTVKFDVSSLRLNLSIPQVAMNPTYKGYVNMDRWEDGIPALLFNYSLSGSQNRNHNNQNTTQTNNLFASVRGGANIGAWRLRSSMTHSYVKYDGQANQSNNTRQDTNFSNTYLSRDIKALRSTIYAGEASTGSDIFDSVSFKGIKLVSNEQMLPSQLRGYAPAISGVANTNARITVRQNGNIVYETYVAPGPFYINDIQQAGLSGDYDVTVTEADGTERRFIVPYSALPMMLRPGGWQYELTAGRYNGSMTKGSRQSDFVLGTGVYGLQSGITLFGGALVAKDYQATSVGTGVSLGDIGAVSVDMTHSTAKFTSNNNQSDRKTGQSYRIRYSKSLTSTGTSVDLTALRYSTEHYYNFSEFNSQGYSLEEGLSPWTLQRRRSSFQTQLSQQLGGYGSLSFRANRDDYWGNNKTLTGLSIGYSGSTKGVSYGLNYNIDRIKDTNGQWPENRQISLNVSVPFRIFGNSSSLQSIYATTSMTHDNKGRTQNQMGLSGSTFNNAMSYNVSQSWGNQGQTATSNANIGYQGSKGNISTGYSYSNNSNSLNMSLSGGMLVHSGGVTLSRSLGESVALINAPGATGAKLINGDSAVDGQGYAIAPYLTDYMKNSVGIDPTTLPEGVDLPHSNVNIYPTKGAVVKVDIATRVGYQALITLKQQNQKPVPFGAIATLVNNESLSDVISGIVGDLGQVYLAGLPEKGQLFIKWGNTPDKQCNISFNLANLTVSADNPIRQITYICENSDLTSPNKDSNALENKEINTTPIISTENIQLKENIAVFSRWKTFK</sequence>
<evidence type="ECO:0000313" key="13">
    <source>
        <dbReference type="EMBL" id="OAT34602.1"/>
    </source>
</evidence>
<dbReference type="SUPFAM" id="SSF141729">
    <property type="entry name" value="FimD N-terminal domain-like"/>
    <property type="match status" value="1"/>
</dbReference>
<dbReference type="GO" id="GO:0015473">
    <property type="term" value="F:fimbrial usher porin activity"/>
    <property type="evidence" value="ECO:0007669"/>
    <property type="project" value="InterPro"/>
</dbReference>
<reference evidence="13 14" key="1">
    <citation type="submission" date="2016-04" db="EMBL/GenBank/DDBJ databases">
        <title>ATOL: Assembling a taxonomically balanced genome-scale reconstruction of the evolutionary history of the Enterobacteriaceae.</title>
        <authorList>
            <person name="Plunkett G.III."/>
            <person name="Neeno-Eckwall E.C."/>
            <person name="Glasner J.D."/>
            <person name="Perna N.T."/>
        </authorList>
    </citation>
    <scope>NUCLEOTIDE SEQUENCE [LARGE SCALE GENOMIC DNA]</scope>
    <source>
        <strain evidence="13 14">ATCC 19692</strain>
    </source>
</reference>
<evidence type="ECO:0000256" key="7">
    <source>
        <dbReference type="ARBA" id="ARBA00022729"/>
    </source>
</evidence>
<dbReference type="PANTHER" id="PTHR30451">
    <property type="entry name" value="OUTER MEMBRANE USHER PROTEIN"/>
    <property type="match status" value="1"/>
</dbReference>
<evidence type="ECO:0000313" key="14">
    <source>
        <dbReference type="Proteomes" id="UP000094023"/>
    </source>
</evidence>
<dbReference type="GO" id="GO:0009279">
    <property type="term" value="C:cell outer membrane"/>
    <property type="evidence" value="ECO:0007669"/>
    <property type="project" value="UniProtKB-SubCell"/>
</dbReference>
<keyword evidence="4" id="KW-1134">Transmembrane beta strand</keyword>
<dbReference type="FunFam" id="2.60.40.3110:FF:000001">
    <property type="entry name" value="Putative fimbrial outer membrane usher"/>
    <property type="match status" value="1"/>
</dbReference>
<feature type="domain" description="PapC N-terminal" evidence="12">
    <location>
        <begin position="41"/>
        <end position="186"/>
    </location>
</feature>
<evidence type="ECO:0000259" key="11">
    <source>
        <dbReference type="Pfam" id="PF13953"/>
    </source>
</evidence>
<evidence type="ECO:0000259" key="12">
    <source>
        <dbReference type="Pfam" id="PF13954"/>
    </source>
</evidence>
<protein>
    <submittedName>
        <fullName evidence="13">Outer membrane fimbrial usher protein</fullName>
    </submittedName>
</protein>
<keyword evidence="7" id="KW-0732">Signal</keyword>
<keyword evidence="9 10" id="KW-0998">Cell outer membrane</keyword>
<dbReference type="Gene3D" id="2.60.40.2610">
    <property type="entry name" value="Outer membrane usher protein FimD, plug domain"/>
    <property type="match status" value="1"/>
</dbReference>
<dbReference type="OrthoDB" id="6554712at2"/>
<dbReference type="PANTHER" id="PTHR30451:SF21">
    <property type="entry name" value="FIMBRIAL USHER DOMAIN-CONTAINING PROTEIN YDET-RELATED"/>
    <property type="match status" value="1"/>
</dbReference>
<evidence type="ECO:0000256" key="6">
    <source>
        <dbReference type="ARBA" id="ARBA00022692"/>
    </source>
</evidence>
<dbReference type="InterPro" id="IPR025885">
    <property type="entry name" value="PapC_N"/>
</dbReference>
<dbReference type="InterPro" id="IPR037224">
    <property type="entry name" value="PapC_N_sf"/>
</dbReference>
<evidence type="ECO:0000256" key="3">
    <source>
        <dbReference type="ARBA" id="ARBA00022448"/>
    </source>
</evidence>
<accession>A0A198GB00</accession>
<comment type="similarity">
    <text evidence="2 10">Belongs to the fimbrial export usher family.</text>
</comment>
<evidence type="ECO:0000256" key="8">
    <source>
        <dbReference type="ARBA" id="ARBA00023136"/>
    </source>
</evidence>
<dbReference type="Pfam" id="PF13954">
    <property type="entry name" value="PapC_N"/>
    <property type="match status" value="1"/>
</dbReference>
<dbReference type="RefSeq" id="WP_066748172.1">
    <property type="nucleotide sequence ID" value="NZ_LXEN01000043.1"/>
</dbReference>
<evidence type="ECO:0000256" key="2">
    <source>
        <dbReference type="ARBA" id="ARBA00008064"/>
    </source>
</evidence>
<dbReference type="InterPro" id="IPR018030">
    <property type="entry name" value="Fimbrial_membr_usher_CS"/>
</dbReference>
<evidence type="ECO:0000256" key="5">
    <source>
        <dbReference type="ARBA" id="ARBA00022558"/>
    </source>
</evidence>
<dbReference type="STRING" id="1354337.M983_1050"/>
<keyword evidence="14" id="KW-1185">Reference proteome</keyword>
<dbReference type="PROSITE" id="PS01151">
    <property type="entry name" value="FIMBRIAL_USHER"/>
    <property type="match status" value="1"/>
</dbReference>
<name>A0A198GB00_9GAMM</name>
<feature type="domain" description="PapC-like C-terminal" evidence="11">
    <location>
        <begin position="786"/>
        <end position="854"/>
    </location>
</feature>
<dbReference type="InterPro" id="IPR042186">
    <property type="entry name" value="FimD_plug_dom"/>
</dbReference>
<dbReference type="GO" id="GO:0009297">
    <property type="term" value="P:pilus assembly"/>
    <property type="evidence" value="ECO:0007669"/>
    <property type="project" value="InterPro"/>
</dbReference>
<dbReference type="AlphaFoldDB" id="A0A198GB00"/>
<keyword evidence="3 10" id="KW-0813">Transport</keyword>
<gene>
    <name evidence="13" type="ORF">M983_1050</name>
</gene>
<dbReference type="InterPro" id="IPR043142">
    <property type="entry name" value="PapC-like_C_sf"/>
</dbReference>
<dbReference type="Gene3D" id="2.60.40.3110">
    <property type="match status" value="1"/>
</dbReference>
<keyword evidence="6 10" id="KW-0812">Transmembrane</keyword>